<dbReference type="EMBL" id="CP002327">
    <property type="protein sequence ID" value="ADQ42062.1"/>
    <property type="molecule type" value="Genomic_DNA"/>
</dbReference>
<protein>
    <submittedName>
        <fullName evidence="2">CopG domain protein DNA-binding domain protein</fullName>
    </submittedName>
</protein>
<feature type="domain" description="Ribbon-helix-helix protein CopG" evidence="1">
    <location>
        <begin position="5"/>
        <end position="45"/>
    </location>
</feature>
<accession>E4SAY3</accession>
<keyword evidence="2" id="KW-0238">DNA-binding</keyword>
<geneLocation type="plasmid" evidence="2 3">
    <name>pCALKR01</name>
</geneLocation>
<gene>
    <name evidence="2" type="ordered locus">Calkr_2639</name>
</gene>
<proteinExistence type="predicted"/>
<dbReference type="Pfam" id="PF01402">
    <property type="entry name" value="RHH_1"/>
    <property type="match status" value="1"/>
</dbReference>
<evidence type="ECO:0000313" key="2">
    <source>
        <dbReference type="EMBL" id="ADQ42062.1"/>
    </source>
</evidence>
<dbReference type="SUPFAM" id="SSF47598">
    <property type="entry name" value="Ribbon-helix-helix"/>
    <property type="match status" value="1"/>
</dbReference>
<dbReference type="InterPro" id="IPR013321">
    <property type="entry name" value="Arc_rbn_hlx_hlx"/>
</dbReference>
<dbReference type="GO" id="GO:0006355">
    <property type="term" value="P:regulation of DNA-templated transcription"/>
    <property type="evidence" value="ECO:0007669"/>
    <property type="project" value="InterPro"/>
</dbReference>
<dbReference type="GO" id="GO:0003677">
    <property type="term" value="F:DNA binding"/>
    <property type="evidence" value="ECO:0007669"/>
    <property type="project" value="UniProtKB-KW"/>
</dbReference>
<dbReference type="Proteomes" id="UP000009256">
    <property type="component" value="Plasmid pCALKR01"/>
</dbReference>
<dbReference type="HOGENOM" id="CLU_3077816_0_0_9"/>
<organism evidence="2 3">
    <name type="scientific">Caldicellulosiruptor acetigenus (strain ATCC 700853 / DSM 12137 / I77R1B)</name>
    <name type="common">Caldicellulosiruptor kristjanssonii</name>
    <dbReference type="NCBI Taxonomy" id="632335"/>
    <lineage>
        <taxon>Bacteria</taxon>
        <taxon>Bacillati</taxon>
        <taxon>Bacillota</taxon>
        <taxon>Bacillota incertae sedis</taxon>
        <taxon>Caldicellulosiruptorales</taxon>
        <taxon>Caldicellulosiruptoraceae</taxon>
        <taxon>Caldicellulosiruptor</taxon>
    </lineage>
</organism>
<keyword evidence="3" id="KW-1185">Reference proteome</keyword>
<reference evidence="2 3" key="2">
    <citation type="journal article" date="2011" name="J. Bacteriol.">
        <title>Complete genome sequences for the anaerobic, extremely thermophilic plant biomass-degrading bacteria Caldicellulosiruptor hydrothermalis, Caldicellulosiruptor kristjanssonii, Caldicellulosiruptor kronotskyensis, Caldicellulosiruptor owensenis, and Caldicellulosiruptor lactoaceticus.</title>
        <authorList>
            <person name="Blumer-Schuette S.E."/>
            <person name="Ozdemir I."/>
            <person name="Mistry D."/>
            <person name="Lucas S."/>
            <person name="Lapidus A."/>
            <person name="Cheng J.F."/>
            <person name="Goodwin L.A."/>
            <person name="Pitluck S."/>
            <person name="Land M.L."/>
            <person name="Hauser L.J."/>
            <person name="Woyke T."/>
            <person name="Mikhailova N."/>
            <person name="Pati A."/>
            <person name="Kyrpides N.C."/>
            <person name="Ivanova N."/>
            <person name="Detter J.C."/>
            <person name="Walston-Davenport K."/>
            <person name="Han S."/>
            <person name="Adams M.W."/>
            <person name="Kelly R.M."/>
        </authorList>
    </citation>
    <scope>NUCLEOTIDE SEQUENCE [LARGE SCALE GENOMIC DNA]</scope>
    <source>
        <strain evidence="3">ATCC 700853 / DSM 12137 / I77R1B</strain>
        <plasmid evidence="2">pCALKR01</plasmid>
    </source>
</reference>
<evidence type="ECO:0000259" key="1">
    <source>
        <dbReference type="Pfam" id="PF01402"/>
    </source>
</evidence>
<dbReference type="Gene3D" id="1.10.1220.10">
    <property type="entry name" value="Met repressor-like"/>
    <property type="match status" value="1"/>
</dbReference>
<dbReference type="RefSeq" id="WP_013429069.1">
    <property type="nucleotide sequence ID" value="NC_014719.1"/>
</dbReference>
<dbReference type="KEGG" id="cki:Calkr_2639"/>
<keyword evidence="2" id="KW-0614">Plasmid</keyword>
<reference key="1">
    <citation type="submission" date="2010-11" db="EMBL/GenBank/DDBJ databases">
        <title>Complete sequence of plasmid of Caldicellulosiruptor kristjanssonii 177R1B.</title>
        <authorList>
            <consortium name="US DOE Joint Genome Institute"/>
            <person name="Lucas S."/>
            <person name="Copeland A."/>
            <person name="Lapidus A."/>
            <person name="Cheng J.-F."/>
            <person name="Bruce D."/>
            <person name="Goodwin L."/>
            <person name="Pitluck S."/>
            <person name="Davenport K."/>
            <person name="Detter J.C."/>
            <person name="Han C."/>
            <person name="Tapia R."/>
            <person name="Land M."/>
            <person name="Hauser L."/>
            <person name="Jeffries C."/>
            <person name="Kyrpides N."/>
            <person name="Ivanova N."/>
            <person name="Mikhailova N."/>
            <person name="Blumer-Schuette S.E."/>
            <person name="Kelly R.M."/>
            <person name="Woyke T."/>
        </authorList>
    </citation>
    <scope>NUCLEOTIDE SEQUENCE</scope>
    <source>
        <strain>177R1B</strain>
    </source>
</reference>
<dbReference type="InterPro" id="IPR002145">
    <property type="entry name" value="CopG"/>
</dbReference>
<sequence length="56" mass="6575">MEKMKSVNLKLPLELFKEVEELAKRKGQTKSGLIRFVIAEYVEREKTKHSKIKDKA</sequence>
<name>E4SAY3_CALA7</name>
<evidence type="ECO:0000313" key="3">
    <source>
        <dbReference type="Proteomes" id="UP000009256"/>
    </source>
</evidence>
<dbReference type="InterPro" id="IPR010985">
    <property type="entry name" value="Ribbon_hlx_hlx"/>
</dbReference>
<dbReference type="AlphaFoldDB" id="E4SAY3"/>